<reference evidence="1 2" key="1">
    <citation type="submission" date="2019-05" db="EMBL/GenBank/DDBJ databases">
        <title>Complete genome sequencing of Anaerostipes rhamnosivorans.</title>
        <authorList>
            <person name="Bui T.P.N."/>
            <person name="de Vos W.M."/>
        </authorList>
    </citation>
    <scope>NUCLEOTIDE SEQUENCE [LARGE SCALE GENOMIC DNA]</scope>
    <source>
        <strain evidence="1 2">1y2</strain>
    </source>
</reference>
<dbReference type="AlphaFoldDB" id="A0A4V1EGK6"/>
<protein>
    <submittedName>
        <fullName evidence="1">Uncharacterized protein</fullName>
    </submittedName>
</protein>
<proteinExistence type="predicted"/>
<dbReference type="OrthoDB" id="1976660at2"/>
<keyword evidence="2" id="KW-1185">Reference proteome</keyword>
<evidence type="ECO:0000313" key="1">
    <source>
        <dbReference type="EMBL" id="QCP36410.1"/>
    </source>
</evidence>
<gene>
    <name evidence="1" type="ORF">AR1Y2_2956</name>
</gene>
<dbReference type="KEGG" id="arf:AR1Y2_2956"/>
<dbReference type="Proteomes" id="UP000298653">
    <property type="component" value="Chromosome"/>
</dbReference>
<dbReference type="EMBL" id="CP040058">
    <property type="protein sequence ID" value="QCP36410.1"/>
    <property type="molecule type" value="Genomic_DNA"/>
</dbReference>
<sequence length="289" mass="33492">MCKIENLIYQRLADSADLVKLLAKYNGKPAIFQKRAPDDSDELWESDPYPRMIYEVELKEEMEREFSKRIRLHVICKKGQQTNSLDFKMPILTALDRCFFTKIDVTLGTRWSHTEPAVLESGTSVEETIYTFNGMLFTKQEMIEPDPVAALNSWLKNTFEDAVIISRDPLEDIWKPGNSESAIYCRLESMAPGSYKDTWCNSWITAGIRIHIIAEQYKKLSMIREITQKLAGIKSLTMSDGGPLYIMKVNYNDTLNPLKHRQFFIECQYGVLRQEEEKQPIRNIDIQEG</sequence>
<organism evidence="1 2">
    <name type="scientific">Anaerostipes rhamnosivorans</name>
    <dbReference type="NCBI Taxonomy" id="1229621"/>
    <lineage>
        <taxon>Bacteria</taxon>
        <taxon>Bacillati</taxon>
        <taxon>Bacillota</taxon>
        <taxon>Clostridia</taxon>
        <taxon>Lachnospirales</taxon>
        <taxon>Lachnospiraceae</taxon>
        <taxon>Anaerostipes</taxon>
    </lineage>
</organism>
<name>A0A4V1EGK6_9FIRM</name>
<dbReference type="RefSeq" id="WP_137329646.1">
    <property type="nucleotide sequence ID" value="NZ_CP040058.1"/>
</dbReference>
<accession>A0A4V1EGK6</accession>
<evidence type="ECO:0000313" key="2">
    <source>
        <dbReference type="Proteomes" id="UP000298653"/>
    </source>
</evidence>